<comment type="caution">
    <text evidence="1">The sequence shown here is derived from an EMBL/GenBank/DDBJ whole genome shotgun (WGS) entry which is preliminary data.</text>
</comment>
<proteinExistence type="predicted"/>
<keyword evidence="2" id="KW-1185">Reference proteome</keyword>
<dbReference type="AlphaFoldDB" id="H1PWA8"/>
<dbReference type="EMBL" id="AGWJ02000023">
    <property type="protein sequence ID" value="EHO79962.1"/>
    <property type="molecule type" value="Genomic_DNA"/>
</dbReference>
<dbReference type="BioCyc" id="FSP457404-HMP:GTSQ-2727-MONOMER"/>
<reference evidence="1 2" key="1">
    <citation type="submission" date="2012-07" db="EMBL/GenBank/DDBJ databases">
        <title>The Genome Sequence of Fusobacterium ulcerans 12_1B.</title>
        <authorList>
            <consortium name="The Broad Institute Genome Sequencing Platform"/>
            <person name="Earl A."/>
            <person name="Ward D."/>
            <person name="Feldgarden M."/>
            <person name="Gevers D."/>
            <person name="Strauss J."/>
            <person name="Ambrose C.E."/>
            <person name="Allen-Vercoe E."/>
            <person name="Walker B."/>
            <person name="Young S.K."/>
            <person name="Zeng Q."/>
            <person name="Gargeya S."/>
            <person name="Fitzgerald M."/>
            <person name="Haas B."/>
            <person name="Abouelleil A."/>
            <person name="Alvarado L."/>
            <person name="Arachchi H.M."/>
            <person name="Berlin A.M."/>
            <person name="Chapman S.B."/>
            <person name="Goldberg J."/>
            <person name="Griggs A."/>
            <person name="Gujja S."/>
            <person name="Hansen M."/>
            <person name="Howarth C."/>
            <person name="Imamovic A."/>
            <person name="Larimer J."/>
            <person name="McCowen C."/>
            <person name="Montmayeur A."/>
            <person name="Murphy C."/>
            <person name="Neiman D."/>
            <person name="Pearson M."/>
            <person name="Priest M."/>
            <person name="Roberts A."/>
            <person name="Saif S."/>
            <person name="Shea T."/>
            <person name="Sisk P."/>
            <person name="Sykes S."/>
            <person name="Wortman J."/>
            <person name="Nusbaum C."/>
            <person name="Birren B."/>
        </authorList>
    </citation>
    <scope>NUCLEOTIDE SEQUENCE [LARGE SCALE GENOMIC DNA]</scope>
    <source>
        <strain evidence="1 2">12_1B</strain>
    </source>
</reference>
<dbReference type="HOGENOM" id="CLU_2129808_0_0_0"/>
<protein>
    <submittedName>
        <fullName evidence="1">Uncharacterized protein</fullName>
    </submittedName>
</protein>
<dbReference type="PATRIC" id="fig|457404.5.peg.2454"/>
<sequence length="113" mass="13209">MNNTLEYANRLEELLCRYLKCSFEDFGIKANNNLLIHDWKSPINFALGYAYAASGNNKELKMKIDYFLGNILKGESIEKLIENYEYHGYTCEEDAFNYINSTIEALEKILFQK</sequence>
<gene>
    <name evidence="1" type="ORF">HMPREF0402_02701</name>
</gene>
<organism evidence="1 2">
    <name type="scientific">Fusobacterium ulcerans 12-1B</name>
    <dbReference type="NCBI Taxonomy" id="457404"/>
    <lineage>
        <taxon>Bacteria</taxon>
        <taxon>Fusobacteriati</taxon>
        <taxon>Fusobacteriota</taxon>
        <taxon>Fusobacteriia</taxon>
        <taxon>Fusobacteriales</taxon>
        <taxon>Fusobacteriaceae</taxon>
        <taxon>Fusobacterium</taxon>
    </lineage>
</organism>
<name>H1PWA8_9FUSO</name>
<dbReference type="Proteomes" id="UP000003233">
    <property type="component" value="Unassembled WGS sequence"/>
</dbReference>
<dbReference type="RefSeq" id="WP_008698476.1">
    <property type="nucleotide sequence ID" value="NZ_KE161009.1"/>
</dbReference>
<accession>H1PWA8</accession>
<evidence type="ECO:0000313" key="1">
    <source>
        <dbReference type="EMBL" id="EHO79962.1"/>
    </source>
</evidence>
<evidence type="ECO:0000313" key="2">
    <source>
        <dbReference type="Proteomes" id="UP000003233"/>
    </source>
</evidence>